<organism evidence="4 5">
    <name type="scientific">Cohnella soli</name>
    <dbReference type="NCBI Taxonomy" id="425005"/>
    <lineage>
        <taxon>Bacteria</taxon>
        <taxon>Bacillati</taxon>
        <taxon>Bacillota</taxon>
        <taxon>Bacilli</taxon>
        <taxon>Bacillales</taxon>
        <taxon>Paenibacillaceae</taxon>
        <taxon>Cohnella</taxon>
    </lineage>
</organism>
<protein>
    <submittedName>
        <fullName evidence="4">TIGR03943 family putative permease subunit</fullName>
    </submittedName>
</protein>
<name>A0ABW0HNI0_9BACL</name>
<evidence type="ECO:0000259" key="2">
    <source>
        <dbReference type="Pfam" id="PF09323"/>
    </source>
</evidence>
<feature type="transmembrane region" description="Helical" evidence="1">
    <location>
        <begin position="42"/>
        <end position="63"/>
    </location>
</feature>
<evidence type="ECO:0000313" key="5">
    <source>
        <dbReference type="Proteomes" id="UP001596113"/>
    </source>
</evidence>
<dbReference type="RefSeq" id="WP_378131601.1">
    <property type="nucleotide sequence ID" value="NZ_JBHSMI010000015.1"/>
</dbReference>
<dbReference type="InterPro" id="IPR048447">
    <property type="entry name" value="DUF1980_C"/>
</dbReference>
<dbReference type="EMBL" id="JBHSMI010000015">
    <property type="protein sequence ID" value="MFC5402806.1"/>
    <property type="molecule type" value="Genomic_DNA"/>
</dbReference>
<feature type="domain" description="DUF1980" evidence="3">
    <location>
        <begin position="163"/>
        <end position="299"/>
    </location>
</feature>
<keyword evidence="1" id="KW-0472">Membrane</keyword>
<dbReference type="Pfam" id="PF09323">
    <property type="entry name" value="DUF1980"/>
    <property type="match status" value="1"/>
</dbReference>
<dbReference type="PANTHER" id="PTHR40047">
    <property type="entry name" value="UPF0703 PROTEIN YCGQ"/>
    <property type="match status" value="1"/>
</dbReference>
<accession>A0ABW0HNI0</accession>
<feature type="transmembrane region" description="Helical" evidence="1">
    <location>
        <begin position="12"/>
        <end position="30"/>
    </location>
</feature>
<dbReference type="InterPro" id="IPR048493">
    <property type="entry name" value="DUF1980_N"/>
</dbReference>
<dbReference type="Pfam" id="PF21537">
    <property type="entry name" value="DUF1980_C"/>
    <property type="match status" value="1"/>
</dbReference>
<dbReference type="PANTHER" id="PTHR40047:SF1">
    <property type="entry name" value="UPF0703 PROTEIN YCGQ"/>
    <property type="match status" value="1"/>
</dbReference>
<keyword evidence="5" id="KW-1185">Reference proteome</keyword>
<keyword evidence="1" id="KW-0812">Transmembrane</keyword>
<dbReference type="InterPro" id="IPR015402">
    <property type="entry name" value="DUF1980"/>
</dbReference>
<proteinExistence type="predicted"/>
<dbReference type="InterPro" id="IPR052955">
    <property type="entry name" value="UPF0703_membrane_permease"/>
</dbReference>
<evidence type="ECO:0000313" key="4">
    <source>
        <dbReference type="EMBL" id="MFC5402806.1"/>
    </source>
</evidence>
<dbReference type="NCBIfam" id="TIGR03943">
    <property type="entry name" value="TIGR03943 family putative permease subunit"/>
    <property type="match status" value="1"/>
</dbReference>
<dbReference type="Proteomes" id="UP001596113">
    <property type="component" value="Unassembled WGS sequence"/>
</dbReference>
<keyword evidence="1" id="KW-1133">Transmembrane helix</keyword>
<evidence type="ECO:0000256" key="1">
    <source>
        <dbReference type="SAM" id="Phobius"/>
    </source>
</evidence>
<feature type="transmembrane region" description="Helical" evidence="1">
    <location>
        <begin position="100"/>
        <end position="121"/>
    </location>
</feature>
<comment type="caution">
    <text evidence="4">The sequence shown here is derived from an EMBL/GenBank/DDBJ whole genome shotgun (WGS) entry which is preliminary data.</text>
</comment>
<gene>
    <name evidence="4" type="ORF">ACFPOF_08640</name>
</gene>
<feature type="domain" description="DUF1980" evidence="2">
    <location>
        <begin position="13"/>
        <end position="132"/>
    </location>
</feature>
<sequence length="307" mass="33652">MRKVSAADGHNFLRAFILLAFACLIGYLVISGDALLYVAPKLIVYLVAAGAGLLVISAFQFYISIVSLKQTIIVCQCGHDHDDHDEQHSHEPSNSPWKNVLIYSMFLLPLVLGSLLPNTALAGSLASKRGMNLGGVAADQAAASAEMVELQSDGDPALRSLFRTTPINRDYAKLGMKLYQQNVIEMKDEWFIEKLQALNTFADQFAGKEIKITGFVYREEGISGSQFIIGRLAMTHCIADISPYGIIVESPDAGNYSDDSWITITGTIDSTIFHGIKVIKINVETIEPANVKNAPYVYPDWDFASKL</sequence>
<reference evidence="5" key="1">
    <citation type="journal article" date="2019" name="Int. J. Syst. Evol. Microbiol.">
        <title>The Global Catalogue of Microorganisms (GCM) 10K type strain sequencing project: providing services to taxonomists for standard genome sequencing and annotation.</title>
        <authorList>
            <consortium name="The Broad Institute Genomics Platform"/>
            <consortium name="The Broad Institute Genome Sequencing Center for Infectious Disease"/>
            <person name="Wu L."/>
            <person name="Ma J."/>
        </authorList>
    </citation>
    <scope>NUCLEOTIDE SEQUENCE [LARGE SCALE GENOMIC DNA]</scope>
    <source>
        <strain evidence="5">CGMCC 1.18575</strain>
    </source>
</reference>
<evidence type="ECO:0000259" key="3">
    <source>
        <dbReference type="Pfam" id="PF21537"/>
    </source>
</evidence>